<proteinExistence type="predicted"/>
<evidence type="ECO:0000313" key="1">
    <source>
        <dbReference type="EMBL" id="PON72193.1"/>
    </source>
</evidence>
<organism evidence="1 2">
    <name type="scientific">Trema orientale</name>
    <name type="common">Charcoal tree</name>
    <name type="synonym">Celtis orientalis</name>
    <dbReference type="NCBI Taxonomy" id="63057"/>
    <lineage>
        <taxon>Eukaryota</taxon>
        <taxon>Viridiplantae</taxon>
        <taxon>Streptophyta</taxon>
        <taxon>Embryophyta</taxon>
        <taxon>Tracheophyta</taxon>
        <taxon>Spermatophyta</taxon>
        <taxon>Magnoliopsida</taxon>
        <taxon>eudicotyledons</taxon>
        <taxon>Gunneridae</taxon>
        <taxon>Pentapetalae</taxon>
        <taxon>rosids</taxon>
        <taxon>fabids</taxon>
        <taxon>Rosales</taxon>
        <taxon>Cannabaceae</taxon>
        <taxon>Trema</taxon>
    </lineage>
</organism>
<dbReference type="Proteomes" id="UP000237000">
    <property type="component" value="Unassembled WGS sequence"/>
</dbReference>
<comment type="caution">
    <text evidence="1">The sequence shown here is derived from an EMBL/GenBank/DDBJ whole genome shotgun (WGS) entry which is preliminary data.</text>
</comment>
<keyword evidence="2" id="KW-1185">Reference proteome</keyword>
<evidence type="ECO:0000313" key="2">
    <source>
        <dbReference type="Proteomes" id="UP000237000"/>
    </source>
</evidence>
<sequence>MAAGGKETTECGGTAVCYGQLITGDKKSSFGVETSRGGHS</sequence>
<protein>
    <submittedName>
        <fullName evidence="1">Uncharacterized protein</fullName>
    </submittedName>
</protein>
<dbReference type="EMBL" id="JXTC01000273">
    <property type="protein sequence ID" value="PON72193.1"/>
    <property type="molecule type" value="Genomic_DNA"/>
</dbReference>
<dbReference type="AlphaFoldDB" id="A0A2P5DFZ0"/>
<reference evidence="2" key="1">
    <citation type="submission" date="2016-06" db="EMBL/GenBank/DDBJ databases">
        <title>Parallel loss of symbiosis genes in relatives of nitrogen-fixing non-legume Parasponia.</title>
        <authorList>
            <person name="Van Velzen R."/>
            <person name="Holmer R."/>
            <person name="Bu F."/>
            <person name="Rutten L."/>
            <person name="Van Zeijl A."/>
            <person name="Liu W."/>
            <person name="Santuari L."/>
            <person name="Cao Q."/>
            <person name="Sharma T."/>
            <person name="Shen D."/>
            <person name="Roswanjaya Y."/>
            <person name="Wardhani T."/>
            <person name="Kalhor M.S."/>
            <person name="Jansen J."/>
            <person name="Van den Hoogen J."/>
            <person name="Gungor B."/>
            <person name="Hartog M."/>
            <person name="Hontelez J."/>
            <person name="Verver J."/>
            <person name="Yang W.-C."/>
            <person name="Schijlen E."/>
            <person name="Repin R."/>
            <person name="Schilthuizen M."/>
            <person name="Schranz E."/>
            <person name="Heidstra R."/>
            <person name="Miyata K."/>
            <person name="Fedorova E."/>
            <person name="Kohlen W."/>
            <person name="Bisseling T."/>
            <person name="Smit S."/>
            <person name="Geurts R."/>
        </authorList>
    </citation>
    <scope>NUCLEOTIDE SEQUENCE [LARGE SCALE GENOMIC DNA]</scope>
    <source>
        <strain evidence="2">cv. RG33-2</strain>
    </source>
</reference>
<accession>A0A2P5DFZ0</accession>
<name>A0A2P5DFZ0_TREOI</name>
<dbReference type="InParanoid" id="A0A2P5DFZ0"/>
<gene>
    <name evidence="1" type="ORF">TorRG33x02_253130</name>
</gene>